<evidence type="ECO:0000313" key="2">
    <source>
        <dbReference type="EMBL" id="TQM01093.1"/>
    </source>
</evidence>
<organism evidence="2 3">
    <name type="scientific">Actinoallomurus bryophytorum</name>
    <dbReference type="NCBI Taxonomy" id="1490222"/>
    <lineage>
        <taxon>Bacteria</taxon>
        <taxon>Bacillati</taxon>
        <taxon>Actinomycetota</taxon>
        <taxon>Actinomycetes</taxon>
        <taxon>Streptosporangiales</taxon>
        <taxon>Thermomonosporaceae</taxon>
        <taxon>Actinoallomurus</taxon>
    </lineage>
</organism>
<evidence type="ECO:0000313" key="3">
    <source>
        <dbReference type="Proteomes" id="UP000316096"/>
    </source>
</evidence>
<keyword evidence="3" id="KW-1185">Reference proteome</keyword>
<sequence>MTAVVGVLCLINIALMLGVIRRLNDHSRMLAEKAPGRAEPAPLGVPPGERVGDFTVTAVDGEPVSRADLNGSTLIGFLAPGCPSCEAGLPDFISRAEAAAGGRHQVLAIVLGSSPGAGELCDQLRPVARVLTETEEGGPLVTAFGVGALPAFALLSGDTMVASYATAERIPDTAPV</sequence>
<dbReference type="RefSeq" id="WP_141960970.1">
    <property type="nucleotide sequence ID" value="NZ_VFOZ01000001.1"/>
</dbReference>
<reference evidence="2 3" key="1">
    <citation type="submission" date="2019-06" db="EMBL/GenBank/DDBJ databases">
        <title>Sequencing the genomes of 1000 actinobacteria strains.</title>
        <authorList>
            <person name="Klenk H.-P."/>
        </authorList>
    </citation>
    <scope>NUCLEOTIDE SEQUENCE [LARGE SCALE GENOMIC DNA]</scope>
    <source>
        <strain evidence="2 3">DSM 102200</strain>
    </source>
</reference>
<dbReference type="AlphaFoldDB" id="A0A543CVF6"/>
<protein>
    <submittedName>
        <fullName evidence="2">AhpC/TSA family protein</fullName>
    </submittedName>
</protein>
<dbReference type="Pfam" id="PF00578">
    <property type="entry name" value="AhpC-TSA"/>
    <property type="match status" value="1"/>
</dbReference>
<feature type="domain" description="Alkyl hydroperoxide reductase subunit C/ Thiol specific antioxidant" evidence="1">
    <location>
        <begin position="48"/>
        <end position="122"/>
    </location>
</feature>
<dbReference type="OrthoDB" id="128449at2"/>
<accession>A0A543CVF6</accession>
<dbReference type="InterPro" id="IPR036249">
    <property type="entry name" value="Thioredoxin-like_sf"/>
</dbReference>
<evidence type="ECO:0000259" key="1">
    <source>
        <dbReference type="Pfam" id="PF00578"/>
    </source>
</evidence>
<dbReference type="InterPro" id="IPR000866">
    <property type="entry name" value="AhpC/TSA"/>
</dbReference>
<comment type="caution">
    <text evidence="2">The sequence shown here is derived from an EMBL/GenBank/DDBJ whole genome shotgun (WGS) entry which is preliminary data.</text>
</comment>
<dbReference type="GO" id="GO:0016209">
    <property type="term" value="F:antioxidant activity"/>
    <property type="evidence" value="ECO:0007669"/>
    <property type="project" value="InterPro"/>
</dbReference>
<dbReference type="Gene3D" id="3.40.30.10">
    <property type="entry name" value="Glutaredoxin"/>
    <property type="match status" value="1"/>
</dbReference>
<dbReference type="Proteomes" id="UP000316096">
    <property type="component" value="Unassembled WGS sequence"/>
</dbReference>
<dbReference type="GO" id="GO:0016491">
    <property type="term" value="F:oxidoreductase activity"/>
    <property type="evidence" value="ECO:0007669"/>
    <property type="project" value="InterPro"/>
</dbReference>
<gene>
    <name evidence="2" type="ORF">FB559_6837</name>
</gene>
<name>A0A543CVF6_9ACTN</name>
<proteinExistence type="predicted"/>
<dbReference type="SUPFAM" id="SSF52833">
    <property type="entry name" value="Thioredoxin-like"/>
    <property type="match status" value="1"/>
</dbReference>
<dbReference type="EMBL" id="VFOZ01000001">
    <property type="protein sequence ID" value="TQM01093.1"/>
    <property type="molecule type" value="Genomic_DNA"/>
</dbReference>